<dbReference type="PANTHER" id="PTHR45701">
    <property type="entry name" value="SYNAPTOBREVIN FAMILY MEMBER"/>
    <property type="match status" value="1"/>
</dbReference>
<evidence type="ECO:0000256" key="2">
    <source>
        <dbReference type="SAM" id="Coils"/>
    </source>
</evidence>
<keyword evidence="3" id="KW-0472">Membrane</keyword>
<keyword evidence="1 2" id="KW-0175">Coiled coil</keyword>
<dbReference type="GO" id="GO:0016020">
    <property type="term" value="C:membrane"/>
    <property type="evidence" value="ECO:0007669"/>
    <property type="project" value="InterPro"/>
</dbReference>
<evidence type="ECO:0000256" key="1">
    <source>
        <dbReference type="PROSITE-ProRule" id="PRU00290"/>
    </source>
</evidence>
<dbReference type="SUPFAM" id="SSF58038">
    <property type="entry name" value="SNARE fusion complex"/>
    <property type="match status" value="1"/>
</dbReference>
<keyword evidence="3" id="KW-0812">Transmembrane</keyword>
<dbReference type="AlphaFoldDB" id="A0A7S3DSY7"/>
<dbReference type="PRINTS" id="PR00219">
    <property type="entry name" value="SYNAPTOBREVN"/>
</dbReference>
<gene>
    <name evidence="5" type="ORF">APAL1065_LOCUS18508</name>
</gene>
<organism evidence="5">
    <name type="scientific">Entomoneis paludosa</name>
    <dbReference type="NCBI Taxonomy" id="265537"/>
    <lineage>
        <taxon>Eukaryota</taxon>
        <taxon>Sar</taxon>
        <taxon>Stramenopiles</taxon>
        <taxon>Ochrophyta</taxon>
        <taxon>Bacillariophyta</taxon>
        <taxon>Bacillariophyceae</taxon>
        <taxon>Bacillariophycidae</taxon>
        <taxon>Entomoneidaceae</taxon>
        <taxon>Entomoneis</taxon>
    </lineage>
</organism>
<evidence type="ECO:0000259" key="4">
    <source>
        <dbReference type="PROSITE" id="PS50892"/>
    </source>
</evidence>
<protein>
    <recommendedName>
        <fullName evidence="4">V-SNARE coiled-coil homology domain-containing protein</fullName>
    </recommendedName>
</protein>
<feature type="transmembrane region" description="Helical" evidence="3">
    <location>
        <begin position="249"/>
        <end position="271"/>
    </location>
</feature>
<feature type="coiled-coil region" evidence="2">
    <location>
        <begin position="206"/>
        <end position="233"/>
    </location>
</feature>
<dbReference type="EMBL" id="HBHT01027561">
    <property type="protein sequence ID" value="CAD9978677.1"/>
    <property type="molecule type" value="Transcribed_RNA"/>
</dbReference>
<accession>A0A7S3DSY7</accession>
<feature type="domain" description="V-SNARE coiled-coil homology" evidence="4">
    <location>
        <begin position="184"/>
        <end position="244"/>
    </location>
</feature>
<reference evidence="5" key="1">
    <citation type="submission" date="2021-01" db="EMBL/GenBank/DDBJ databases">
        <authorList>
            <person name="Corre E."/>
            <person name="Pelletier E."/>
            <person name="Niang G."/>
            <person name="Scheremetjew M."/>
            <person name="Finn R."/>
            <person name="Kale V."/>
            <person name="Holt S."/>
            <person name="Cochrane G."/>
            <person name="Meng A."/>
            <person name="Brown T."/>
            <person name="Cohen L."/>
        </authorList>
    </citation>
    <scope>NUCLEOTIDE SEQUENCE</scope>
    <source>
        <strain evidence="5">CCMP125</strain>
    </source>
</reference>
<proteinExistence type="predicted"/>
<evidence type="ECO:0000313" key="5">
    <source>
        <dbReference type="EMBL" id="CAD9978677.1"/>
    </source>
</evidence>
<dbReference type="Pfam" id="PF00957">
    <property type="entry name" value="Synaptobrevin"/>
    <property type="match status" value="1"/>
</dbReference>
<dbReference type="InterPro" id="IPR042855">
    <property type="entry name" value="V_SNARE_CC"/>
</dbReference>
<dbReference type="PROSITE" id="PS50892">
    <property type="entry name" value="V_SNARE"/>
    <property type="match status" value="1"/>
</dbReference>
<dbReference type="InterPro" id="IPR001388">
    <property type="entry name" value="Synaptobrevin-like"/>
</dbReference>
<dbReference type="CDD" id="cd15843">
    <property type="entry name" value="R-SNARE"/>
    <property type="match status" value="1"/>
</dbReference>
<keyword evidence="3" id="KW-1133">Transmembrane helix</keyword>
<dbReference type="Gene3D" id="1.20.5.110">
    <property type="match status" value="1"/>
</dbReference>
<name>A0A7S3DSY7_9STRA</name>
<dbReference type="GO" id="GO:0016192">
    <property type="term" value="P:vesicle-mediated transport"/>
    <property type="evidence" value="ECO:0007669"/>
    <property type="project" value="InterPro"/>
</dbReference>
<sequence length="272" mass="30196">MADNYDAPVRDPVAEKILWSSISRNGTILVEAGDDPFEGAVSQTAHGILSKKATPGWEYFTLKNGDGWFGNKSTKQGRVPRLKGVKFHVYENNGNSGWEESTGDEESIVWVFACVFNPEASSWPANHQKYMLSDVQSFLEKIVGLTDMPRSCDPEWRTGETLSCQASFAPILLQRMQEVTYLGTMARLSTEVDNATELMQSNITAIMEREEKLQNMQEKSSQLEEMATVFKKKSSGVRRRMMMQNAKHGVILGTAITAGVAIVVVPPLIAIL</sequence>
<evidence type="ECO:0000256" key="3">
    <source>
        <dbReference type="SAM" id="Phobius"/>
    </source>
</evidence>
<dbReference type="InterPro" id="IPR016444">
    <property type="entry name" value="Synaptobrevin/VAMP"/>
</dbReference>